<proteinExistence type="predicted"/>
<reference evidence="2 3" key="1">
    <citation type="journal article" date="2018" name="IMA Fungus">
        <title>IMA Genome-F 9: Draft genome sequence of Annulohypoxylon stygium, Aspergillus mulundensis, Berkeleyomyces basicola (syn. Thielaviopsis basicola), Ceratocystis smalleyi, two Cercospora beticola strains, Coleophoma cylindrospora, Fusarium fracticaudum, Phialophora cf. hyalina, and Morchella septimelata.</title>
        <authorList>
            <person name="Wingfield B.D."/>
            <person name="Bills G.F."/>
            <person name="Dong Y."/>
            <person name="Huang W."/>
            <person name="Nel W.J."/>
            <person name="Swalarsk-Parry B.S."/>
            <person name="Vaghefi N."/>
            <person name="Wilken P.M."/>
            <person name="An Z."/>
            <person name="de Beer Z.W."/>
            <person name="De Vos L."/>
            <person name="Chen L."/>
            <person name="Duong T.A."/>
            <person name="Gao Y."/>
            <person name="Hammerbacher A."/>
            <person name="Kikkert J.R."/>
            <person name="Li Y."/>
            <person name="Li H."/>
            <person name="Li K."/>
            <person name="Li Q."/>
            <person name="Liu X."/>
            <person name="Ma X."/>
            <person name="Naidoo K."/>
            <person name="Pethybridge S.J."/>
            <person name="Sun J."/>
            <person name="Steenkamp E.T."/>
            <person name="van der Nest M.A."/>
            <person name="van Wyk S."/>
            <person name="Wingfield M.J."/>
            <person name="Xiong C."/>
            <person name="Yue Q."/>
            <person name="Zhang X."/>
        </authorList>
    </citation>
    <scope>NUCLEOTIDE SEQUENCE [LARGE SCALE GENOMIC DNA]</scope>
    <source>
        <strain evidence="2 3">BP5796</strain>
    </source>
</reference>
<feature type="region of interest" description="Disordered" evidence="1">
    <location>
        <begin position="469"/>
        <end position="491"/>
    </location>
</feature>
<dbReference type="EMBL" id="PDLN01000011">
    <property type="protein sequence ID" value="RDW72087.1"/>
    <property type="molecule type" value="Genomic_DNA"/>
</dbReference>
<accession>A0A3D8RDF8</accession>
<dbReference type="Proteomes" id="UP000256328">
    <property type="component" value="Unassembled WGS sequence"/>
</dbReference>
<comment type="caution">
    <text evidence="2">The sequence shown here is derived from an EMBL/GenBank/DDBJ whole genome shotgun (WGS) entry which is preliminary data.</text>
</comment>
<keyword evidence="3" id="KW-1185">Reference proteome</keyword>
<name>A0A3D8RDF8_9HELO</name>
<feature type="compositionally biased region" description="Polar residues" evidence="1">
    <location>
        <begin position="505"/>
        <end position="517"/>
    </location>
</feature>
<feature type="compositionally biased region" description="Basic and acidic residues" evidence="1">
    <location>
        <begin position="570"/>
        <end position="587"/>
    </location>
</feature>
<gene>
    <name evidence="2" type="ORF">BP5796_08121</name>
</gene>
<feature type="compositionally biased region" description="Low complexity" evidence="1">
    <location>
        <begin position="766"/>
        <end position="775"/>
    </location>
</feature>
<feature type="region of interest" description="Disordered" evidence="1">
    <location>
        <begin position="503"/>
        <end position="789"/>
    </location>
</feature>
<evidence type="ECO:0000256" key="1">
    <source>
        <dbReference type="SAM" id="MobiDB-lite"/>
    </source>
</evidence>
<evidence type="ECO:0000313" key="2">
    <source>
        <dbReference type="EMBL" id="RDW72087.1"/>
    </source>
</evidence>
<feature type="compositionally biased region" description="Basic residues" evidence="1">
    <location>
        <begin position="736"/>
        <end position="753"/>
    </location>
</feature>
<feature type="compositionally biased region" description="Polar residues" evidence="1">
    <location>
        <begin position="620"/>
        <end position="632"/>
    </location>
</feature>
<organism evidence="2 3">
    <name type="scientific">Coleophoma crateriformis</name>
    <dbReference type="NCBI Taxonomy" id="565419"/>
    <lineage>
        <taxon>Eukaryota</taxon>
        <taxon>Fungi</taxon>
        <taxon>Dikarya</taxon>
        <taxon>Ascomycota</taxon>
        <taxon>Pezizomycotina</taxon>
        <taxon>Leotiomycetes</taxon>
        <taxon>Helotiales</taxon>
        <taxon>Dermateaceae</taxon>
        <taxon>Coleophoma</taxon>
    </lineage>
</organism>
<dbReference type="OrthoDB" id="10375532at2759"/>
<feature type="compositionally biased region" description="Polar residues" evidence="1">
    <location>
        <begin position="640"/>
        <end position="655"/>
    </location>
</feature>
<sequence length="816" mass="90253">MATEPVRDPILDTEPFFANGELFDWNTLTWNEVADPQPAALPVTQTDTADNHYYNHGPPLMLSTTQDLPVGASPAVDYLTTAAPLFLLNEPYPDFHTDSHPDLLLQFDNDPAHYEVTASNPTSQPDATAHDDCKIAKEEGKGKAPKSKCFFCHKQRKDCIEKEAYGDKCERCVRRIFPRTKGDQVPQDILKRVRCIPQKVDKFQDAEIGPLPSSDGPSSDPWLLRITSSKEGRGLRVLKFPNPQDYKGDEVMDEFIKLQICHEAKPLRRCQGDDNINTAIDNSDLITGYCSVLNDLHRSWLTGKIRLFTPESFKERERIIVELVHFIALRLSSIFDIAMDKIGDALKLPSSKLSAEVMDCVGPCLFRLYRAFKLLTAASWHLGLDRSSLKVLCCQISAQSNHRMEHLENLALGTDPSNFLSKQDAIICPSLRQLKGKVYLEHEIVHRTPFSFDGSSEFLRLKLKKAMTENPNLDNPVGPEQYQGTERGGSRSQNYLAPILRAGTASHSSGSLQQTTDRTTESSFEDSCPLSDTHLYGRQATESQPTTVETGPNVPSDCQSSNSHHGKRASHQDELTEEQTLRQRDMKSTVQNDIQGIVLGDSLDPVGPSATRLSLDDRISTSGDQQNPSIVDSPQPPASPSRTETVTPNQLSDSVGCNFKESSPVGIGRSPPEDGRRSSTSTFRSIASMVNPRKRVNSNKSASSQSSSGSKCMPASPLQNYEVSPVDPLDTSRSTSGKKKKRRRRRFRKRPRTSHSPESAAAVPESQSTSSTHSSPAVVPDGTLPPALDRRAHRPDGWLIGFGYVFRIFAGGNGMD</sequence>
<dbReference type="AlphaFoldDB" id="A0A3D8RDF8"/>
<feature type="compositionally biased region" description="Polar residues" evidence="1">
    <location>
        <begin position="540"/>
        <end position="550"/>
    </location>
</feature>
<protein>
    <submittedName>
        <fullName evidence="2">Uncharacterized protein</fullName>
    </submittedName>
</protein>
<evidence type="ECO:0000313" key="3">
    <source>
        <dbReference type="Proteomes" id="UP000256328"/>
    </source>
</evidence>
<feature type="compositionally biased region" description="Low complexity" evidence="1">
    <location>
        <begin position="698"/>
        <end position="710"/>
    </location>
</feature>